<dbReference type="EMBL" id="AHEZ01000051">
    <property type="protein sequence ID" value="EOP67744.1"/>
    <property type="molecule type" value="Genomic_DNA"/>
</dbReference>
<evidence type="ECO:0000259" key="6">
    <source>
        <dbReference type="Pfam" id="PF01609"/>
    </source>
</evidence>
<reference evidence="7 8" key="1">
    <citation type="submission" date="2012-12" db="EMBL/GenBank/DDBJ databases">
        <title>The Genome Sequence of Bacillus cereus VD118.</title>
        <authorList>
            <consortium name="The Broad Institute Genome Sequencing Platform"/>
            <consortium name="The Broad Institute Genome Sequencing Center for Infectious Disease"/>
            <person name="Feldgarden M."/>
            <person name="Van der Auwera G.A."/>
            <person name="Mahillon J."/>
            <person name="Duprez V."/>
            <person name="Timmery S."/>
            <person name="Mattelet C."/>
            <person name="Dierick K."/>
            <person name="Sun M."/>
            <person name="Yu Z."/>
            <person name="Zhu L."/>
            <person name="Hu X."/>
            <person name="Shank E.B."/>
            <person name="Swiecicka I."/>
            <person name="Hansen B.M."/>
            <person name="Andrup L."/>
            <person name="Walker B."/>
            <person name="Young S.K."/>
            <person name="Zeng Q."/>
            <person name="Gargeya S."/>
            <person name="Fitzgerald M."/>
            <person name="Haas B."/>
            <person name="Abouelleil A."/>
            <person name="Alvarado L."/>
            <person name="Arachchi H.M."/>
            <person name="Berlin A.M."/>
            <person name="Chapman S.B."/>
            <person name="Dewar J."/>
            <person name="Goldberg J."/>
            <person name="Griggs A."/>
            <person name="Gujja S."/>
            <person name="Hansen M."/>
            <person name="Howarth C."/>
            <person name="Imamovic A."/>
            <person name="Larimer J."/>
            <person name="McCowan C."/>
            <person name="Murphy C."/>
            <person name="Neiman D."/>
            <person name="Pearson M."/>
            <person name="Priest M."/>
            <person name="Roberts A."/>
            <person name="Saif S."/>
            <person name="Shea T."/>
            <person name="Sisk P."/>
            <person name="Sykes S."/>
            <person name="Wortman J."/>
            <person name="Nusbaum C."/>
            <person name="Birren B."/>
        </authorList>
    </citation>
    <scope>NUCLEOTIDE SEQUENCE [LARGE SCALE GENOMIC DNA]</scope>
    <source>
        <strain evidence="7 8">VD118</strain>
    </source>
</reference>
<name>R8QA60_BACCE</name>
<evidence type="ECO:0000256" key="2">
    <source>
        <dbReference type="ARBA" id="ARBA00010075"/>
    </source>
</evidence>
<dbReference type="Gene3D" id="3.90.350.10">
    <property type="entry name" value="Transposase Inhibitor Protein From Tn5, Chain A, domain 1"/>
    <property type="match status" value="1"/>
</dbReference>
<dbReference type="PATRIC" id="fig|1053231.3.peg.3678"/>
<comment type="similarity">
    <text evidence="2">Belongs to the transposase 11 family.</text>
</comment>
<dbReference type="InterPro" id="IPR047952">
    <property type="entry name" value="Transpos_IS4"/>
</dbReference>
<comment type="caution">
    <text evidence="7">The sequence shown here is derived from an EMBL/GenBank/DDBJ whole genome shotgun (WGS) entry which is preliminary data.</text>
</comment>
<dbReference type="InterPro" id="IPR012337">
    <property type="entry name" value="RNaseH-like_sf"/>
</dbReference>
<evidence type="ECO:0000256" key="3">
    <source>
        <dbReference type="ARBA" id="ARBA00022578"/>
    </source>
</evidence>
<evidence type="ECO:0000256" key="5">
    <source>
        <dbReference type="ARBA" id="ARBA00023172"/>
    </source>
</evidence>
<evidence type="ECO:0000256" key="4">
    <source>
        <dbReference type="ARBA" id="ARBA00023125"/>
    </source>
</evidence>
<dbReference type="GO" id="GO:0006313">
    <property type="term" value="P:DNA transposition"/>
    <property type="evidence" value="ECO:0007669"/>
    <property type="project" value="InterPro"/>
</dbReference>
<protein>
    <recommendedName>
        <fullName evidence="6">Transposase IS4-like domain-containing protein</fullName>
    </recommendedName>
</protein>
<dbReference type="SUPFAM" id="SSF53098">
    <property type="entry name" value="Ribonuclease H-like"/>
    <property type="match status" value="1"/>
</dbReference>
<sequence>MEYDLLSGKFLHVYVGEGRENDKTFGSTSLQTIQPKDLCIRDLGYFDLHDLQKIHDKGAYYVSRLKLNSRIYRKNDDPEYFRNGIVKKGTLYIQLDMEELMNQLPPGQTMEISDAYIGQYQKLPARVIIHRLTKEQTEKRLKEQAKKEKKKGITYKERSKRLSGINVYITNLSAENVPTEHIHDLYSLRWQIEILFKTWKSFFQIHKYKEIKKERLECHLYGQFISILLCSSTMFKMRQLLLDKKKKELSEYKSIYMIKNYYLLFYEGLQKDIHELLKVLLRLFYLLEKNGRKSHRYEKKTVFDILGVVYDYTLSQSFKVA</sequence>
<dbReference type="HOGENOM" id="CLU_042765_4_0_9"/>
<evidence type="ECO:0000313" key="7">
    <source>
        <dbReference type="EMBL" id="EOP67744.1"/>
    </source>
</evidence>
<dbReference type="InterPro" id="IPR002559">
    <property type="entry name" value="Transposase_11"/>
</dbReference>
<evidence type="ECO:0000256" key="1">
    <source>
        <dbReference type="ARBA" id="ARBA00002286"/>
    </source>
</evidence>
<dbReference type="NCBIfam" id="NF033592">
    <property type="entry name" value="transpos_IS4_1"/>
    <property type="match status" value="1"/>
</dbReference>
<comment type="function">
    <text evidence="1">Involved in the transposition of the insertion sequence.</text>
</comment>
<dbReference type="Pfam" id="PF01609">
    <property type="entry name" value="DDE_Tnp_1"/>
    <property type="match status" value="1"/>
</dbReference>
<dbReference type="Proteomes" id="UP000014019">
    <property type="component" value="Unassembled WGS sequence"/>
</dbReference>
<proteinExistence type="inferred from homology"/>
<feature type="domain" description="Transposase IS4-like" evidence="6">
    <location>
        <begin position="3"/>
        <end position="229"/>
    </location>
</feature>
<evidence type="ECO:0000313" key="8">
    <source>
        <dbReference type="Proteomes" id="UP000014019"/>
    </source>
</evidence>
<keyword evidence="4" id="KW-0238">DNA-binding</keyword>
<dbReference type="GO" id="GO:0004803">
    <property type="term" value="F:transposase activity"/>
    <property type="evidence" value="ECO:0007669"/>
    <property type="project" value="InterPro"/>
</dbReference>
<organism evidence="7 8">
    <name type="scientific">Bacillus cereus VD118</name>
    <dbReference type="NCBI Taxonomy" id="1053231"/>
    <lineage>
        <taxon>Bacteria</taxon>
        <taxon>Bacillati</taxon>
        <taxon>Bacillota</taxon>
        <taxon>Bacilli</taxon>
        <taxon>Bacillales</taxon>
        <taxon>Bacillaceae</taxon>
        <taxon>Bacillus</taxon>
        <taxon>Bacillus cereus group</taxon>
    </lineage>
</organism>
<gene>
    <name evidence="7" type="ORF">IIQ_05282</name>
</gene>
<dbReference type="PANTHER" id="PTHR33258:SF1">
    <property type="entry name" value="TRANSPOSASE INSL FOR INSERTION SEQUENCE ELEMENT IS186A-RELATED"/>
    <property type="match status" value="1"/>
</dbReference>
<dbReference type="PANTHER" id="PTHR33258">
    <property type="entry name" value="TRANSPOSASE INSL FOR INSERTION SEQUENCE ELEMENT IS186A-RELATED"/>
    <property type="match status" value="1"/>
</dbReference>
<accession>R8QA60</accession>
<dbReference type="GO" id="GO:0003677">
    <property type="term" value="F:DNA binding"/>
    <property type="evidence" value="ECO:0007669"/>
    <property type="project" value="UniProtKB-KW"/>
</dbReference>
<keyword evidence="3" id="KW-0815">Transposition</keyword>
<dbReference type="AlphaFoldDB" id="R8QA60"/>
<keyword evidence="5" id="KW-0233">DNA recombination</keyword>